<reference evidence="2" key="1">
    <citation type="journal article" date="2019" name="Sci. Rep.">
        <title>Draft genome of Tanacetum cinerariifolium, the natural source of mosquito coil.</title>
        <authorList>
            <person name="Yamashiro T."/>
            <person name="Shiraishi A."/>
            <person name="Satake H."/>
            <person name="Nakayama K."/>
        </authorList>
    </citation>
    <scope>NUCLEOTIDE SEQUENCE</scope>
</reference>
<organism evidence="2">
    <name type="scientific">Tanacetum cinerariifolium</name>
    <name type="common">Dalmatian daisy</name>
    <name type="synonym">Chrysanthemum cinerariifolium</name>
    <dbReference type="NCBI Taxonomy" id="118510"/>
    <lineage>
        <taxon>Eukaryota</taxon>
        <taxon>Viridiplantae</taxon>
        <taxon>Streptophyta</taxon>
        <taxon>Embryophyta</taxon>
        <taxon>Tracheophyta</taxon>
        <taxon>Spermatophyta</taxon>
        <taxon>Magnoliopsida</taxon>
        <taxon>eudicotyledons</taxon>
        <taxon>Gunneridae</taxon>
        <taxon>Pentapetalae</taxon>
        <taxon>asterids</taxon>
        <taxon>campanulids</taxon>
        <taxon>Asterales</taxon>
        <taxon>Asteraceae</taxon>
        <taxon>Asteroideae</taxon>
        <taxon>Anthemideae</taxon>
        <taxon>Anthemidinae</taxon>
        <taxon>Tanacetum</taxon>
    </lineage>
</organism>
<dbReference type="EMBL" id="BKCJ011741031">
    <property type="protein sequence ID" value="GFD49401.1"/>
    <property type="molecule type" value="Genomic_DNA"/>
</dbReference>
<comment type="caution">
    <text evidence="2">The sequence shown here is derived from an EMBL/GenBank/DDBJ whole genome shotgun (WGS) entry which is preliminary data.</text>
</comment>
<gene>
    <name evidence="2" type="ORF">Tci_921370</name>
</gene>
<evidence type="ECO:0000313" key="2">
    <source>
        <dbReference type="EMBL" id="GFD49401.1"/>
    </source>
</evidence>
<evidence type="ECO:0000256" key="1">
    <source>
        <dbReference type="SAM" id="MobiDB-lite"/>
    </source>
</evidence>
<feature type="non-terminal residue" evidence="2">
    <location>
        <position position="1"/>
    </location>
</feature>
<name>A0A699WX24_TANCI</name>
<accession>A0A699WX24</accession>
<feature type="region of interest" description="Disordered" evidence="1">
    <location>
        <begin position="71"/>
        <end position="102"/>
    </location>
</feature>
<dbReference type="AlphaFoldDB" id="A0A699WX24"/>
<protein>
    <submittedName>
        <fullName evidence="2">Uncharacterized protein</fullName>
    </submittedName>
</protein>
<proteinExistence type="predicted"/>
<sequence length="117" mass="12823">GEGHARVVGRENQRPVGVVALGKGREAHQPRAKPHPVEQLQDVFVDGARKLLVEVVVVDVLVSQNSGRERFQVTAGKRQGRDRKELPPGPRHQRRPKAKASRALCLARAGVGEVYSL</sequence>
<feature type="compositionally biased region" description="Basic residues" evidence="1">
    <location>
        <begin position="91"/>
        <end position="100"/>
    </location>
</feature>